<keyword evidence="9" id="KW-0443">Lipid metabolism</keyword>
<reference evidence="13 14" key="1">
    <citation type="submission" date="2014-07" db="EMBL/GenBank/DDBJ databases">
        <title>Draft genome sequence of Thalassospira profundimaris 35.</title>
        <authorList>
            <person name="Lai Q."/>
            <person name="Shao Z."/>
        </authorList>
    </citation>
    <scope>NUCLEOTIDE SEQUENCE [LARGE SCALE GENOMIC DNA]</scope>
    <source>
        <strain evidence="13 14">35</strain>
    </source>
</reference>
<evidence type="ECO:0000313" key="14">
    <source>
        <dbReference type="Proteomes" id="UP000253226"/>
    </source>
</evidence>
<evidence type="ECO:0000256" key="3">
    <source>
        <dbReference type="ARBA" id="ARBA00022679"/>
    </source>
</evidence>
<dbReference type="Pfam" id="PF19279">
    <property type="entry name" value="YegS_C"/>
    <property type="match status" value="1"/>
</dbReference>
<dbReference type="GO" id="GO:0008654">
    <property type="term" value="P:phospholipid biosynthetic process"/>
    <property type="evidence" value="ECO:0007669"/>
    <property type="project" value="UniProtKB-KW"/>
</dbReference>
<name>A0A367VZG5_9PROT</name>
<keyword evidence="11" id="KW-1208">Phospholipid metabolism</keyword>
<proteinExistence type="predicted"/>
<dbReference type="InterPro" id="IPR050187">
    <property type="entry name" value="Lipid_Phosphate_FormReg"/>
</dbReference>
<dbReference type="GO" id="GO:0005886">
    <property type="term" value="C:plasma membrane"/>
    <property type="evidence" value="ECO:0007669"/>
    <property type="project" value="TreeGrafter"/>
</dbReference>
<evidence type="ECO:0000256" key="9">
    <source>
        <dbReference type="ARBA" id="ARBA00023098"/>
    </source>
</evidence>
<keyword evidence="3" id="KW-0808">Transferase</keyword>
<dbReference type="PANTHER" id="PTHR12358">
    <property type="entry name" value="SPHINGOSINE KINASE"/>
    <property type="match status" value="1"/>
</dbReference>
<comment type="caution">
    <text evidence="13">The sequence shown here is derived from an EMBL/GenBank/DDBJ whole genome shotgun (WGS) entry which is preliminary data.</text>
</comment>
<dbReference type="InterPro" id="IPR045540">
    <property type="entry name" value="YegS/DAGK_C"/>
</dbReference>
<evidence type="ECO:0000256" key="4">
    <source>
        <dbReference type="ARBA" id="ARBA00022723"/>
    </source>
</evidence>
<dbReference type="InterPro" id="IPR016064">
    <property type="entry name" value="NAD/diacylglycerol_kinase_sf"/>
</dbReference>
<dbReference type="AlphaFoldDB" id="A0A367VZG5"/>
<dbReference type="RefSeq" id="WP_114104103.1">
    <property type="nucleotide sequence ID" value="NZ_JPWF01000018.1"/>
</dbReference>
<dbReference type="SMART" id="SM00046">
    <property type="entry name" value="DAGKc"/>
    <property type="match status" value="1"/>
</dbReference>
<protein>
    <recommendedName>
        <fullName evidence="12">DAGKc domain-containing protein</fullName>
    </recommendedName>
</protein>
<dbReference type="Proteomes" id="UP000253226">
    <property type="component" value="Unassembled WGS sequence"/>
</dbReference>
<evidence type="ECO:0000256" key="1">
    <source>
        <dbReference type="ARBA" id="ARBA00001946"/>
    </source>
</evidence>
<dbReference type="PANTHER" id="PTHR12358:SF106">
    <property type="entry name" value="LIPID KINASE YEGS"/>
    <property type="match status" value="1"/>
</dbReference>
<dbReference type="SUPFAM" id="SSF111331">
    <property type="entry name" value="NAD kinase/diacylglycerol kinase-like"/>
    <property type="match status" value="1"/>
</dbReference>
<evidence type="ECO:0000256" key="8">
    <source>
        <dbReference type="ARBA" id="ARBA00022842"/>
    </source>
</evidence>
<evidence type="ECO:0000256" key="2">
    <source>
        <dbReference type="ARBA" id="ARBA00022516"/>
    </source>
</evidence>
<gene>
    <name evidence="13" type="ORF">TH19_20530</name>
</gene>
<dbReference type="InterPro" id="IPR005218">
    <property type="entry name" value="Diacylglycerol/lipid_kinase"/>
</dbReference>
<evidence type="ECO:0000256" key="7">
    <source>
        <dbReference type="ARBA" id="ARBA00022840"/>
    </source>
</evidence>
<dbReference type="Gene3D" id="3.40.50.10330">
    <property type="entry name" value="Probable inorganic polyphosphate/atp-NAD kinase, domain 1"/>
    <property type="match status" value="1"/>
</dbReference>
<dbReference type="PROSITE" id="PS50146">
    <property type="entry name" value="DAGK"/>
    <property type="match status" value="1"/>
</dbReference>
<evidence type="ECO:0000313" key="13">
    <source>
        <dbReference type="EMBL" id="RCK31805.1"/>
    </source>
</evidence>
<dbReference type="Pfam" id="PF00781">
    <property type="entry name" value="DAGK_cat"/>
    <property type="match status" value="1"/>
</dbReference>
<organism evidence="13 14">
    <name type="scientific">Thalassospira profundimaris</name>
    <dbReference type="NCBI Taxonomy" id="502049"/>
    <lineage>
        <taxon>Bacteria</taxon>
        <taxon>Pseudomonadati</taxon>
        <taxon>Pseudomonadota</taxon>
        <taxon>Alphaproteobacteria</taxon>
        <taxon>Rhodospirillales</taxon>
        <taxon>Thalassospiraceae</taxon>
        <taxon>Thalassospira</taxon>
    </lineage>
</organism>
<keyword evidence="2" id="KW-0444">Lipid biosynthesis</keyword>
<evidence type="ECO:0000256" key="5">
    <source>
        <dbReference type="ARBA" id="ARBA00022741"/>
    </source>
</evidence>
<dbReference type="OrthoDB" id="9815110at2"/>
<evidence type="ECO:0000259" key="12">
    <source>
        <dbReference type="PROSITE" id="PS50146"/>
    </source>
</evidence>
<sequence length="291" mass="31860">MIKKILLFWNPGAGGVTTAKVDHAIAKLIEAGFDVCNAHTEARRPTDGPCQSYIEKLDGHDAVLIAGGDGTISNVLNGLGDHLIVPFGIIPLGTVNLLSRELGVTFGNFEQALTQGRQQQVHLGSMNDLRFAMTASVGFDAKSVARLNVELKKKIGILAYIVSLLKTIGVCQQDSYQVTCDGQTHIAKSVIVMNGQYYGGSYRLGYKTGISKPDFQIYLLGRNNFWSILRYCTALVFGRLHHSADVEVVEASHVRIETEDTDCPVQGDGDVYLRLPVDIRSNNHRYDVLIP</sequence>
<accession>A0A367VZG5</accession>
<evidence type="ECO:0000256" key="10">
    <source>
        <dbReference type="ARBA" id="ARBA00023209"/>
    </source>
</evidence>
<evidence type="ECO:0000256" key="6">
    <source>
        <dbReference type="ARBA" id="ARBA00022777"/>
    </source>
</evidence>
<dbReference type="GO" id="GO:0016301">
    <property type="term" value="F:kinase activity"/>
    <property type="evidence" value="ECO:0007669"/>
    <property type="project" value="UniProtKB-KW"/>
</dbReference>
<evidence type="ECO:0000256" key="11">
    <source>
        <dbReference type="ARBA" id="ARBA00023264"/>
    </source>
</evidence>
<keyword evidence="4" id="KW-0479">Metal-binding</keyword>
<keyword evidence="10" id="KW-0594">Phospholipid biosynthesis</keyword>
<keyword evidence="6" id="KW-0418">Kinase</keyword>
<keyword evidence="8" id="KW-0460">Magnesium</keyword>
<dbReference type="EMBL" id="JPWF01000018">
    <property type="protein sequence ID" value="RCK31805.1"/>
    <property type="molecule type" value="Genomic_DNA"/>
</dbReference>
<dbReference type="NCBIfam" id="TIGR00147">
    <property type="entry name" value="YegS/Rv2252/BmrU family lipid kinase"/>
    <property type="match status" value="1"/>
</dbReference>
<keyword evidence="7" id="KW-0067">ATP-binding</keyword>
<dbReference type="InterPro" id="IPR001206">
    <property type="entry name" value="Diacylglycerol_kinase_cat_dom"/>
</dbReference>
<dbReference type="InterPro" id="IPR017438">
    <property type="entry name" value="ATP-NAD_kinase_N"/>
</dbReference>
<dbReference type="GO" id="GO:0046872">
    <property type="term" value="F:metal ion binding"/>
    <property type="evidence" value="ECO:0007669"/>
    <property type="project" value="UniProtKB-KW"/>
</dbReference>
<dbReference type="Gene3D" id="2.60.200.40">
    <property type="match status" value="1"/>
</dbReference>
<comment type="cofactor">
    <cofactor evidence="1">
        <name>Mg(2+)</name>
        <dbReference type="ChEBI" id="CHEBI:18420"/>
    </cofactor>
</comment>
<feature type="domain" description="DAGKc" evidence="12">
    <location>
        <begin position="1"/>
        <end position="136"/>
    </location>
</feature>
<keyword evidence="5" id="KW-0547">Nucleotide-binding</keyword>
<dbReference type="GO" id="GO:0005524">
    <property type="term" value="F:ATP binding"/>
    <property type="evidence" value="ECO:0007669"/>
    <property type="project" value="UniProtKB-KW"/>
</dbReference>